<evidence type="ECO:0000313" key="3">
    <source>
        <dbReference type="Proteomes" id="UP001627408"/>
    </source>
</evidence>
<feature type="region of interest" description="Disordered" evidence="1">
    <location>
        <begin position="42"/>
        <end position="61"/>
    </location>
</feature>
<gene>
    <name evidence="2" type="ORF">ACERZ8_12700</name>
</gene>
<keyword evidence="3" id="KW-1185">Reference proteome</keyword>
<comment type="caution">
    <text evidence="2">The sequence shown here is derived from an EMBL/GenBank/DDBJ whole genome shotgun (WGS) entry which is preliminary data.</text>
</comment>
<sequence length="124" mass="13455">MEYGHRQELKSADASERTTRMMRSVREILEEQGQAHLLDAANFESASEAATMPPRPMPGAATAACAAEKNGVQRPPHMRGAMSAPKPKPIEPVEMVAPQPAPVEMPAAVSAEKSRSLLSRLIRR</sequence>
<feature type="region of interest" description="Disordered" evidence="1">
    <location>
        <begin position="71"/>
        <end position="93"/>
    </location>
</feature>
<proteinExistence type="predicted"/>
<protein>
    <submittedName>
        <fullName evidence="2">Uncharacterized protein</fullName>
    </submittedName>
</protein>
<dbReference type="Proteomes" id="UP001627408">
    <property type="component" value="Unassembled WGS sequence"/>
</dbReference>
<organism evidence="2 3">
    <name type="scientific">Tateyamaria armeniaca</name>
    <dbReference type="NCBI Taxonomy" id="2518930"/>
    <lineage>
        <taxon>Bacteria</taxon>
        <taxon>Pseudomonadati</taxon>
        <taxon>Pseudomonadota</taxon>
        <taxon>Alphaproteobacteria</taxon>
        <taxon>Rhodobacterales</taxon>
        <taxon>Roseobacteraceae</taxon>
        <taxon>Tateyamaria</taxon>
    </lineage>
</organism>
<dbReference type="EMBL" id="JBHDIY010000002">
    <property type="protein sequence ID" value="MFL4470700.1"/>
    <property type="molecule type" value="Genomic_DNA"/>
</dbReference>
<evidence type="ECO:0000313" key="2">
    <source>
        <dbReference type="EMBL" id="MFL4470700.1"/>
    </source>
</evidence>
<accession>A0ABW8UU78</accession>
<reference evidence="2 3" key="1">
    <citation type="submission" date="2024-08" db="EMBL/GenBank/DDBJ databases">
        <title>Tateyamaria sp. nov., isolated from marine algae.</title>
        <authorList>
            <person name="Choi B.J."/>
            <person name="Kim J.M."/>
            <person name="Lee J.K."/>
            <person name="Choi D.G."/>
            <person name="Bayburt H."/>
            <person name="Baek J.H."/>
            <person name="Han D.M."/>
            <person name="Jeon C.O."/>
        </authorList>
    </citation>
    <scope>NUCLEOTIDE SEQUENCE [LARGE SCALE GENOMIC DNA]</scope>
    <source>
        <strain evidence="2 3">KMU-156</strain>
    </source>
</reference>
<dbReference type="RefSeq" id="WP_407592546.1">
    <property type="nucleotide sequence ID" value="NZ_JBHDIY010000002.1"/>
</dbReference>
<evidence type="ECO:0000256" key="1">
    <source>
        <dbReference type="SAM" id="MobiDB-lite"/>
    </source>
</evidence>
<name>A0ABW8UU78_9RHOB</name>